<accession>A0A379FSB5</accession>
<protein>
    <submittedName>
        <fullName evidence="3">Phospholipase ytpA</fullName>
        <ecNumber evidence="3">3.1.1.-</ecNumber>
    </submittedName>
</protein>
<dbReference type="SUPFAM" id="SSF53474">
    <property type="entry name" value="alpha/beta-Hydrolases"/>
    <property type="match status" value="1"/>
</dbReference>
<dbReference type="GO" id="GO:0016787">
    <property type="term" value="F:hydrolase activity"/>
    <property type="evidence" value="ECO:0007669"/>
    <property type="project" value="UniProtKB-KW"/>
</dbReference>
<evidence type="ECO:0000313" key="3">
    <source>
        <dbReference type="EMBL" id="SUC31571.1"/>
    </source>
</evidence>
<dbReference type="InterPro" id="IPR022744">
    <property type="entry name" value="MeTrfase_dom_put"/>
</dbReference>
<dbReference type="Pfam" id="PF12146">
    <property type="entry name" value="Hydrolase_4"/>
    <property type="match status" value="1"/>
</dbReference>
<sequence length="588" mass="66740">MNAQTDYLTQRPVIESQFTTSDHTSLFYRHWPTETSTNKAIILFHRGHEHSGRVAHLVDELNLPDYAMFAWDARGHGKNDGPRGYSPSLSTSVNDVDEFVRHISSQYNIPLENIIVIGQSVGAVLVSAWVHDYAPKIRGMVLASPAFKVKLYVPFARTGLALMQKARGLFYVNSYVKAKFLTHDEQRIDSFNRDPLITRPIAVNILLELYKTAERVVADAGAITLPTQLFISGSDHVVHHRPQHQFFERLNTPIKEKHILPGFYHDTLGEKERHIPIEKIRDFIGKLFALPRYQHNYQYEDIWSVSAEKYRSLMTPLPKWCPKNLAYKIMSKSMSTLGKASEGICIGYDKGFDSGSTLDYVYRDKAQGKGLFGRVIDRQYLNSIGWQGIRQRKVNIENIIRQAIRDLTETGIPVRIMDIAAGQGRYIFDAINDYSKVESVLLRDYSPINVEQGQLHIKERYLEDKIQFTEGNAFDADDLAAVSPSPTIGIVSGLYELFPSNEMINASLNGLSRAIPPGGLLIYTCQPWHPQVEMIARVLPSHQGGQAWVMRCRSQGEMDTLVEEAGFEKLNQLIDNWGIFSVSIARRR</sequence>
<dbReference type="InterPro" id="IPR029058">
    <property type="entry name" value="AB_hydrolase_fold"/>
</dbReference>
<keyword evidence="3" id="KW-0378">Hydrolase</keyword>
<evidence type="ECO:0000313" key="4">
    <source>
        <dbReference type="Proteomes" id="UP000254208"/>
    </source>
</evidence>
<proteinExistence type="predicted"/>
<dbReference type="PANTHER" id="PTHR11614">
    <property type="entry name" value="PHOSPHOLIPASE-RELATED"/>
    <property type="match status" value="1"/>
</dbReference>
<dbReference type="InterPro" id="IPR022742">
    <property type="entry name" value="Hydrolase_4"/>
</dbReference>
<dbReference type="Gene3D" id="3.40.50.1820">
    <property type="entry name" value="alpha/beta hydrolase"/>
    <property type="match status" value="1"/>
</dbReference>
<dbReference type="SUPFAM" id="SSF53335">
    <property type="entry name" value="S-adenosyl-L-methionine-dependent methyltransferases"/>
    <property type="match status" value="1"/>
</dbReference>
<dbReference type="InterPro" id="IPR029063">
    <property type="entry name" value="SAM-dependent_MTases_sf"/>
</dbReference>
<dbReference type="Gene3D" id="3.40.50.150">
    <property type="entry name" value="Vaccinia Virus protein VP39"/>
    <property type="match status" value="1"/>
</dbReference>
<dbReference type="Proteomes" id="UP000254208">
    <property type="component" value="Unassembled WGS sequence"/>
</dbReference>
<feature type="domain" description="Serine aminopeptidase S33" evidence="1">
    <location>
        <begin position="37"/>
        <end position="272"/>
    </location>
</feature>
<name>A0A379FSB5_PRORE</name>
<dbReference type="InterPro" id="IPR051044">
    <property type="entry name" value="MAG_DAG_Lipase"/>
</dbReference>
<dbReference type="RefSeq" id="WP_109911305.1">
    <property type="nucleotide sequence ID" value="NZ_ABEXOC020000018.1"/>
</dbReference>
<dbReference type="GeneID" id="93673382"/>
<dbReference type="AlphaFoldDB" id="A0A379FSB5"/>
<dbReference type="Pfam" id="PF12147">
    <property type="entry name" value="Methyltransf_20"/>
    <property type="match status" value="1"/>
</dbReference>
<evidence type="ECO:0000259" key="2">
    <source>
        <dbReference type="Pfam" id="PF12147"/>
    </source>
</evidence>
<reference evidence="3 4" key="1">
    <citation type="submission" date="2018-06" db="EMBL/GenBank/DDBJ databases">
        <authorList>
            <consortium name="Pathogen Informatics"/>
            <person name="Doyle S."/>
        </authorList>
    </citation>
    <scope>NUCLEOTIDE SEQUENCE [LARGE SCALE GENOMIC DNA]</scope>
    <source>
        <strain evidence="3 4">NCTC11801</strain>
    </source>
</reference>
<feature type="domain" description="Methyltransferase" evidence="2">
    <location>
        <begin position="280"/>
        <end position="587"/>
    </location>
</feature>
<dbReference type="EMBL" id="UGTZ01000001">
    <property type="protein sequence ID" value="SUC31571.1"/>
    <property type="molecule type" value="Genomic_DNA"/>
</dbReference>
<dbReference type="EC" id="3.1.1.-" evidence="3"/>
<organism evidence="3 4">
    <name type="scientific">Providencia rettgeri</name>
    <dbReference type="NCBI Taxonomy" id="587"/>
    <lineage>
        <taxon>Bacteria</taxon>
        <taxon>Pseudomonadati</taxon>
        <taxon>Pseudomonadota</taxon>
        <taxon>Gammaproteobacteria</taxon>
        <taxon>Enterobacterales</taxon>
        <taxon>Morganellaceae</taxon>
        <taxon>Providencia</taxon>
    </lineage>
</organism>
<evidence type="ECO:0000259" key="1">
    <source>
        <dbReference type="Pfam" id="PF12146"/>
    </source>
</evidence>
<gene>
    <name evidence="3" type="primary">ytpA</name>
    <name evidence="3" type="ORF">NCTC11801_02523</name>
</gene>
<dbReference type="FunFam" id="3.40.50.1820:FF:000201">
    <property type="entry name" value="Alpha/beta fold hydrolase"/>
    <property type="match status" value="1"/>
</dbReference>